<accession>A0A371RKH2</accession>
<sequence length="52" mass="6145">MTFWLARFGVTPAVFWQLEARDFVLCLEAWQQSQDEPFDRGALEKLLERNGQ</sequence>
<comment type="caution">
    <text evidence="1">The sequence shown here is derived from an EMBL/GenBank/DDBJ whole genome shotgun (WGS) entry which is preliminary data.</text>
</comment>
<evidence type="ECO:0000313" key="2">
    <source>
        <dbReference type="Proteomes" id="UP000264589"/>
    </source>
</evidence>
<keyword evidence="2" id="KW-1185">Reference proteome</keyword>
<name>A0A371RKH2_9PROT</name>
<dbReference type="AlphaFoldDB" id="A0A371RKH2"/>
<organism evidence="1 2">
    <name type="scientific">Parvularcula marina</name>
    <dbReference type="NCBI Taxonomy" id="2292771"/>
    <lineage>
        <taxon>Bacteria</taxon>
        <taxon>Pseudomonadati</taxon>
        <taxon>Pseudomonadota</taxon>
        <taxon>Alphaproteobacteria</taxon>
        <taxon>Parvularculales</taxon>
        <taxon>Parvularculaceae</taxon>
        <taxon>Parvularcula</taxon>
    </lineage>
</organism>
<protein>
    <submittedName>
        <fullName evidence="1">Phage tail assembly chaperone</fullName>
    </submittedName>
</protein>
<evidence type="ECO:0000313" key="1">
    <source>
        <dbReference type="EMBL" id="RFB05934.1"/>
    </source>
</evidence>
<dbReference type="Pfam" id="PF09550">
    <property type="entry name" value="Phage_TAC_6"/>
    <property type="match status" value="1"/>
</dbReference>
<dbReference type="EMBL" id="QUQO01000001">
    <property type="protein sequence ID" value="RFB05934.1"/>
    <property type="molecule type" value="Genomic_DNA"/>
</dbReference>
<dbReference type="InParanoid" id="A0A371RKH2"/>
<gene>
    <name evidence="1" type="ORF">DX908_12055</name>
</gene>
<dbReference type="InterPro" id="IPR019056">
    <property type="entry name" value="Phage_TAC_6"/>
</dbReference>
<reference evidence="1 2" key="1">
    <citation type="submission" date="2018-08" db="EMBL/GenBank/DDBJ databases">
        <title>Parvularcula sp. SM1705, isolated from surface water of the South Sea China.</title>
        <authorList>
            <person name="Sun L."/>
        </authorList>
    </citation>
    <scope>NUCLEOTIDE SEQUENCE [LARGE SCALE GENOMIC DNA]</scope>
    <source>
        <strain evidence="1 2">SM1705</strain>
    </source>
</reference>
<dbReference type="Proteomes" id="UP000264589">
    <property type="component" value="Unassembled WGS sequence"/>
</dbReference>
<proteinExistence type="predicted"/>